<evidence type="ECO:0000256" key="16">
    <source>
        <dbReference type="RuleBase" id="RU361242"/>
    </source>
</evidence>
<evidence type="ECO:0000256" key="5">
    <source>
        <dbReference type="ARBA" id="ARBA00022676"/>
    </source>
</evidence>
<name>T1EDJ9_HELRO</name>
<dbReference type="GO" id="GO:0006493">
    <property type="term" value="P:protein O-linked glycosylation"/>
    <property type="evidence" value="ECO:0000318"/>
    <property type="project" value="GO_Central"/>
</dbReference>
<dbReference type="PANTHER" id="PTHR11675">
    <property type="entry name" value="N-ACETYLGALACTOSAMINYLTRANSFERASE"/>
    <property type="match status" value="1"/>
</dbReference>
<dbReference type="FunFam" id="3.90.550.10:FF:000021">
    <property type="entry name" value="Polypeptide N-acetylgalactosaminyltransferase"/>
    <property type="match status" value="1"/>
</dbReference>
<evidence type="ECO:0000256" key="3">
    <source>
        <dbReference type="ARBA" id="ARBA00004922"/>
    </source>
</evidence>
<sequence>MDRRLVDIRHPDCKTKIYPKKLPKASVIIIFCNEAPSGLLRTVHSVVNRSPPEYLHEVVLVDDNSDRPELQEPLEKNISTSWPDGIVKLVRSPKRLGLIRAKILGAKESTGEVLVFLDAHCEANDYWLEPILARIQEKPNVVLCPAVDLIDDKNMEYSRNGGISVGGFTWSLHFTWRSVPEKEKKIRKSDADPVRSPTMAGGLLAVGRDFFFHIGAYDPGMFTWGGENLELSFRTWMCGGELEFLPCSRVGHIFRAAHPYKFDHSDSHGYNSKRLAEVWMDEYKRLFYNHRSDLRNSDAGNFTDRIELRKKLNCKSFKWYLDNVFPEQFIIDENSQAYGMVRLFSVRNPESNLCLDTLSRNHKVDPYIGVFPCSGGLSHNQMFALSQINELRMEEVCADVVGERGARVKLMDCHELRGNQLWNYNRDTKQLKHASGWCLDVGGMKMNDNIKLNDCSAAGSQKWEFEHVLKFI</sequence>
<evidence type="ECO:0000256" key="4">
    <source>
        <dbReference type="ARBA" id="ARBA00005680"/>
    </source>
</evidence>
<evidence type="ECO:0000259" key="17">
    <source>
        <dbReference type="SMART" id="SM00458"/>
    </source>
</evidence>
<evidence type="ECO:0000313" key="20">
    <source>
        <dbReference type="Proteomes" id="UP000015101"/>
    </source>
</evidence>
<reference evidence="18 20" key="2">
    <citation type="journal article" date="2013" name="Nature">
        <title>Insights into bilaterian evolution from three spiralian genomes.</title>
        <authorList>
            <person name="Simakov O."/>
            <person name="Marletaz F."/>
            <person name="Cho S.J."/>
            <person name="Edsinger-Gonzales E."/>
            <person name="Havlak P."/>
            <person name="Hellsten U."/>
            <person name="Kuo D.H."/>
            <person name="Larsson T."/>
            <person name="Lv J."/>
            <person name="Arendt D."/>
            <person name="Savage R."/>
            <person name="Osoegawa K."/>
            <person name="de Jong P."/>
            <person name="Grimwood J."/>
            <person name="Chapman J.A."/>
            <person name="Shapiro H."/>
            <person name="Aerts A."/>
            <person name="Otillar R.P."/>
            <person name="Terry A.Y."/>
            <person name="Boore J.L."/>
            <person name="Grigoriev I.V."/>
            <person name="Lindberg D.R."/>
            <person name="Seaver E.C."/>
            <person name="Weisblat D.A."/>
            <person name="Putnam N.H."/>
            <person name="Rokhsar D.S."/>
        </authorList>
    </citation>
    <scope>NUCLEOTIDE SEQUENCE</scope>
</reference>
<dbReference type="GO" id="GO:0046872">
    <property type="term" value="F:metal ion binding"/>
    <property type="evidence" value="ECO:0007669"/>
    <property type="project" value="UniProtKB-KW"/>
</dbReference>
<dbReference type="InterPro" id="IPR045885">
    <property type="entry name" value="GalNAc-T"/>
</dbReference>
<dbReference type="HOGENOM" id="CLU_013477_0_1_1"/>
<dbReference type="CDD" id="cd23459">
    <property type="entry name" value="beta-trefoil_Ricin_Pgant1-like"/>
    <property type="match status" value="1"/>
</dbReference>
<dbReference type="KEGG" id="hro:HELRODRAFT_104138"/>
<protein>
    <recommendedName>
        <fullName evidence="16">Polypeptide N-acetylgalactosaminyltransferase</fullName>
        <ecNumber evidence="16">2.4.1.-</ecNumber>
    </recommendedName>
    <alternativeName>
        <fullName evidence="16">Protein-UDP acetylgalactosaminyltransferase</fullName>
    </alternativeName>
</protein>
<gene>
    <name evidence="19" type="primary">20194651</name>
    <name evidence="18" type="ORF">HELRODRAFT_104138</name>
</gene>
<dbReference type="Gene3D" id="3.90.550.10">
    <property type="entry name" value="Spore Coat Polysaccharide Biosynthesis Protein SpsA, Chain A"/>
    <property type="match status" value="1"/>
</dbReference>
<dbReference type="OMA" id="CEANDYW"/>
<feature type="domain" description="Ricin B lectin" evidence="17">
    <location>
        <begin position="338"/>
        <end position="466"/>
    </location>
</feature>
<dbReference type="InterPro" id="IPR029044">
    <property type="entry name" value="Nucleotide-diphossugar_trans"/>
</dbReference>
<reference evidence="19" key="3">
    <citation type="submission" date="2015-06" db="UniProtKB">
        <authorList>
            <consortium name="EnsemblMetazoa"/>
        </authorList>
    </citation>
    <scope>IDENTIFICATION</scope>
</reference>
<dbReference type="Gene3D" id="2.80.10.50">
    <property type="match status" value="1"/>
</dbReference>
<dbReference type="AlphaFoldDB" id="T1EDJ9"/>
<dbReference type="GeneID" id="20194651"/>
<dbReference type="CDD" id="cd02510">
    <property type="entry name" value="pp-GalNAc-T"/>
    <property type="match status" value="1"/>
</dbReference>
<accession>T1EDJ9</accession>
<keyword evidence="5 16" id="KW-0328">Glycosyltransferase</keyword>
<dbReference type="RefSeq" id="XP_009029998.1">
    <property type="nucleotide sequence ID" value="XM_009031750.1"/>
</dbReference>
<evidence type="ECO:0000256" key="15">
    <source>
        <dbReference type="ARBA" id="ARBA00023211"/>
    </source>
</evidence>
<keyword evidence="20" id="KW-1185">Reference proteome</keyword>
<proteinExistence type="inferred from homology"/>
<dbReference type="PANTHER" id="PTHR11675:SF43">
    <property type="entry name" value="POLYPEPTIDE N-ACETYLGALACTOSAMINYLTRANSFERASE 1"/>
    <property type="match status" value="1"/>
</dbReference>
<comment type="pathway">
    <text evidence="3 16">Protein modification; protein glycosylation.</text>
</comment>
<dbReference type="FunCoup" id="T1EDJ9">
    <property type="interactions" value="242"/>
</dbReference>
<evidence type="ECO:0000256" key="12">
    <source>
        <dbReference type="ARBA" id="ARBA00023034"/>
    </source>
</evidence>
<evidence type="ECO:0000256" key="6">
    <source>
        <dbReference type="ARBA" id="ARBA00022679"/>
    </source>
</evidence>
<keyword evidence="8" id="KW-0479">Metal-binding</keyword>
<comment type="subcellular location">
    <subcellularLocation>
        <location evidence="2 16">Golgi apparatus membrane</location>
        <topology evidence="2 16">Single-pass type II membrane protein</topology>
    </subcellularLocation>
</comment>
<evidence type="ECO:0000256" key="9">
    <source>
        <dbReference type="ARBA" id="ARBA00022734"/>
    </source>
</evidence>
<dbReference type="GO" id="GO:0005794">
    <property type="term" value="C:Golgi apparatus"/>
    <property type="evidence" value="ECO:0000318"/>
    <property type="project" value="GO_Central"/>
</dbReference>
<comment type="similarity">
    <text evidence="4 16">Belongs to the glycosyltransferase 2 family. GalNAc-T subfamily.</text>
</comment>
<dbReference type="SUPFAM" id="SSF53448">
    <property type="entry name" value="Nucleotide-diphospho-sugar transferases"/>
    <property type="match status" value="1"/>
</dbReference>
<dbReference type="eggNOG" id="KOG3736">
    <property type="taxonomic scope" value="Eukaryota"/>
</dbReference>
<evidence type="ECO:0000256" key="7">
    <source>
        <dbReference type="ARBA" id="ARBA00022692"/>
    </source>
</evidence>
<keyword evidence="15 16" id="KW-0464">Manganese</keyword>
<evidence type="ECO:0000256" key="14">
    <source>
        <dbReference type="ARBA" id="ARBA00023157"/>
    </source>
</evidence>
<dbReference type="EMBL" id="AMQM01007903">
    <property type="status" value="NOT_ANNOTATED_CDS"/>
    <property type="molecule type" value="Genomic_DNA"/>
</dbReference>
<dbReference type="SUPFAM" id="SSF50370">
    <property type="entry name" value="Ricin B-like lectins"/>
    <property type="match status" value="1"/>
</dbReference>
<dbReference type="GO" id="GO:0030246">
    <property type="term" value="F:carbohydrate binding"/>
    <property type="evidence" value="ECO:0007669"/>
    <property type="project" value="UniProtKB-KW"/>
</dbReference>
<keyword evidence="9 16" id="KW-0430">Lectin</keyword>
<dbReference type="Proteomes" id="UP000015101">
    <property type="component" value="Unassembled WGS sequence"/>
</dbReference>
<keyword evidence="13" id="KW-0472">Membrane</keyword>
<keyword evidence="11" id="KW-1133">Transmembrane helix</keyword>
<dbReference type="InterPro" id="IPR035992">
    <property type="entry name" value="Ricin_B-like_lectins"/>
</dbReference>
<keyword evidence="12 16" id="KW-0333">Golgi apparatus</keyword>
<dbReference type="GO" id="GO:0000139">
    <property type="term" value="C:Golgi membrane"/>
    <property type="evidence" value="ECO:0007669"/>
    <property type="project" value="UniProtKB-SubCell"/>
</dbReference>
<evidence type="ECO:0000256" key="2">
    <source>
        <dbReference type="ARBA" id="ARBA00004323"/>
    </source>
</evidence>
<evidence type="ECO:0000256" key="13">
    <source>
        <dbReference type="ARBA" id="ARBA00023136"/>
    </source>
</evidence>
<dbReference type="PROSITE" id="PS50231">
    <property type="entry name" value="RICIN_B_LECTIN"/>
    <property type="match status" value="1"/>
</dbReference>
<dbReference type="UniPathway" id="UPA00378"/>
<dbReference type="Pfam" id="PF00652">
    <property type="entry name" value="Ricin_B_lectin"/>
    <property type="match status" value="1"/>
</dbReference>
<organism evidence="19 20">
    <name type="scientific">Helobdella robusta</name>
    <name type="common">Californian leech</name>
    <dbReference type="NCBI Taxonomy" id="6412"/>
    <lineage>
        <taxon>Eukaryota</taxon>
        <taxon>Metazoa</taxon>
        <taxon>Spiralia</taxon>
        <taxon>Lophotrochozoa</taxon>
        <taxon>Annelida</taxon>
        <taxon>Clitellata</taxon>
        <taxon>Hirudinea</taxon>
        <taxon>Rhynchobdellida</taxon>
        <taxon>Glossiphoniidae</taxon>
        <taxon>Helobdella</taxon>
    </lineage>
</organism>
<evidence type="ECO:0000256" key="8">
    <source>
        <dbReference type="ARBA" id="ARBA00022723"/>
    </source>
</evidence>
<dbReference type="SMART" id="SM00458">
    <property type="entry name" value="RICIN"/>
    <property type="match status" value="1"/>
</dbReference>
<evidence type="ECO:0000313" key="19">
    <source>
        <dbReference type="EnsemblMetazoa" id="HelroP104138"/>
    </source>
</evidence>
<dbReference type="InterPro" id="IPR001173">
    <property type="entry name" value="Glyco_trans_2-like"/>
</dbReference>
<dbReference type="OrthoDB" id="6119243at2759"/>
<evidence type="ECO:0000256" key="10">
    <source>
        <dbReference type="ARBA" id="ARBA00022968"/>
    </source>
</evidence>
<dbReference type="InterPro" id="IPR000772">
    <property type="entry name" value="Ricin_B_lectin"/>
</dbReference>
<dbReference type="InParanoid" id="T1EDJ9"/>
<keyword evidence="7" id="KW-0812">Transmembrane</keyword>
<comment type="cofactor">
    <cofactor evidence="1 16">
        <name>Mn(2+)</name>
        <dbReference type="ChEBI" id="CHEBI:29035"/>
    </cofactor>
</comment>
<dbReference type="EMBL" id="KB097687">
    <property type="protein sequence ID" value="ESN91925.1"/>
    <property type="molecule type" value="Genomic_DNA"/>
</dbReference>
<dbReference type="GO" id="GO:0004653">
    <property type="term" value="F:polypeptide N-acetylgalactosaminyltransferase activity"/>
    <property type="evidence" value="ECO:0000318"/>
    <property type="project" value="GO_Central"/>
</dbReference>
<dbReference type="EnsemblMetazoa" id="HelroT104138">
    <property type="protein sequence ID" value="HelroP104138"/>
    <property type="gene ID" value="HelroG104138"/>
</dbReference>
<evidence type="ECO:0000256" key="1">
    <source>
        <dbReference type="ARBA" id="ARBA00001936"/>
    </source>
</evidence>
<keyword evidence="14 16" id="KW-1015">Disulfide bond</keyword>
<dbReference type="STRING" id="6412.T1EDJ9"/>
<dbReference type="Pfam" id="PF00535">
    <property type="entry name" value="Glycos_transf_2"/>
    <property type="match status" value="1"/>
</dbReference>
<keyword evidence="10" id="KW-0735">Signal-anchor</keyword>
<evidence type="ECO:0000313" key="18">
    <source>
        <dbReference type="EMBL" id="ESN91925.1"/>
    </source>
</evidence>
<reference evidence="20" key="1">
    <citation type="submission" date="2012-12" db="EMBL/GenBank/DDBJ databases">
        <authorList>
            <person name="Hellsten U."/>
            <person name="Grimwood J."/>
            <person name="Chapman J.A."/>
            <person name="Shapiro H."/>
            <person name="Aerts A."/>
            <person name="Otillar R.P."/>
            <person name="Terry A.Y."/>
            <person name="Boore J.L."/>
            <person name="Simakov O."/>
            <person name="Marletaz F."/>
            <person name="Cho S.-J."/>
            <person name="Edsinger-Gonzales E."/>
            <person name="Havlak P."/>
            <person name="Kuo D.-H."/>
            <person name="Larsson T."/>
            <person name="Lv J."/>
            <person name="Arendt D."/>
            <person name="Savage R."/>
            <person name="Osoegawa K."/>
            <person name="de Jong P."/>
            <person name="Lindberg D.R."/>
            <person name="Seaver E.C."/>
            <person name="Weisblat D.A."/>
            <person name="Putnam N.H."/>
            <person name="Grigoriev I.V."/>
            <person name="Rokhsar D.S."/>
        </authorList>
    </citation>
    <scope>NUCLEOTIDE SEQUENCE</scope>
</reference>
<keyword evidence="6 16" id="KW-0808">Transferase</keyword>
<evidence type="ECO:0000256" key="11">
    <source>
        <dbReference type="ARBA" id="ARBA00022989"/>
    </source>
</evidence>
<dbReference type="EC" id="2.4.1.-" evidence="16"/>
<dbReference type="CTD" id="20194651"/>